<feature type="region of interest" description="Disordered" evidence="3">
    <location>
        <begin position="109"/>
        <end position="282"/>
    </location>
</feature>
<dbReference type="InterPro" id="IPR000504">
    <property type="entry name" value="RRM_dom"/>
</dbReference>
<accession>A0A8J5XI90</accession>
<dbReference type="PANTHER" id="PTHR23236:SF11">
    <property type="entry name" value="EUKARYOTIC TRANSLATION INITIATION FACTOR 4H"/>
    <property type="match status" value="1"/>
</dbReference>
<name>A0A8J5XI90_DIALT</name>
<evidence type="ECO:0000256" key="1">
    <source>
        <dbReference type="ARBA" id="ARBA00022884"/>
    </source>
</evidence>
<dbReference type="InterPro" id="IPR035979">
    <property type="entry name" value="RBD_domain_sf"/>
</dbReference>
<dbReference type="OrthoDB" id="48651at2759"/>
<dbReference type="Proteomes" id="UP000751190">
    <property type="component" value="Unassembled WGS sequence"/>
</dbReference>
<keyword evidence="1 2" id="KW-0694">RNA-binding</keyword>
<feature type="compositionally biased region" description="Low complexity" evidence="3">
    <location>
        <begin position="206"/>
        <end position="215"/>
    </location>
</feature>
<dbReference type="Gene3D" id="3.30.70.330">
    <property type="match status" value="1"/>
</dbReference>
<dbReference type="PANTHER" id="PTHR23236">
    <property type="entry name" value="EUKARYOTIC TRANSLATION INITIATION FACTOR 4B/4H"/>
    <property type="match status" value="1"/>
</dbReference>
<proteinExistence type="predicted"/>
<dbReference type="AlphaFoldDB" id="A0A8J5XI90"/>
<evidence type="ECO:0000259" key="4">
    <source>
        <dbReference type="PROSITE" id="PS50102"/>
    </source>
</evidence>
<evidence type="ECO:0000313" key="5">
    <source>
        <dbReference type="EMBL" id="KAG8459415.1"/>
    </source>
</evidence>
<dbReference type="InterPro" id="IPR012677">
    <property type="entry name" value="Nucleotide-bd_a/b_plait_sf"/>
</dbReference>
<evidence type="ECO:0000256" key="3">
    <source>
        <dbReference type="SAM" id="MobiDB-lite"/>
    </source>
</evidence>
<feature type="compositionally biased region" description="Pro residues" evidence="3">
    <location>
        <begin position="244"/>
        <end position="259"/>
    </location>
</feature>
<organism evidence="5 6">
    <name type="scientific">Diacronema lutheri</name>
    <name type="common">Unicellular marine alga</name>
    <name type="synonym">Monochrysis lutheri</name>
    <dbReference type="NCBI Taxonomy" id="2081491"/>
    <lineage>
        <taxon>Eukaryota</taxon>
        <taxon>Haptista</taxon>
        <taxon>Haptophyta</taxon>
        <taxon>Pavlovophyceae</taxon>
        <taxon>Pavlovales</taxon>
        <taxon>Pavlovaceae</taxon>
        <taxon>Diacronema</taxon>
    </lineage>
</organism>
<feature type="compositionally biased region" description="Low complexity" evidence="3">
    <location>
        <begin position="135"/>
        <end position="157"/>
    </location>
</feature>
<sequence>MPALPTSTYVSAPQPSGPAPAARLAAPVTLPERPPFVAYVSNLPFSSSEADVRALFGALAIEPTGVRLPVEKGSDKHKGFAYVTFQDGPTLLAALHANGGAVQGRAARVSIADPTSNPGKLARTDRPGAKSFFSAGGKAAPAGPADFAGTWRSSHSAAPPPAPHGAARGAGHGAGRGAGRGPATEPAVKGARAPASPAETHPPPQTAAAAGAAVAPGGGRGDGAAPPPAPAAAAAPPATRAPAPKAPKPVAAQPPPRPAPKANAFAMLAADDDGDASGADSD</sequence>
<feature type="compositionally biased region" description="Low complexity" evidence="3">
    <location>
        <begin position="231"/>
        <end position="243"/>
    </location>
</feature>
<dbReference type="EMBL" id="JAGTXO010000041">
    <property type="protein sequence ID" value="KAG8459415.1"/>
    <property type="molecule type" value="Genomic_DNA"/>
</dbReference>
<dbReference type="PROSITE" id="PS50102">
    <property type="entry name" value="RRM"/>
    <property type="match status" value="1"/>
</dbReference>
<protein>
    <recommendedName>
        <fullName evidence="4">RRM domain-containing protein</fullName>
    </recommendedName>
</protein>
<keyword evidence="6" id="KW-1185">Reference proteome</keyword>
<dbReference type="Pfam" id="PF00076">
    <property type="entry name" value="RRM_1"/>
    <property type="match status" value="1"/>
</dbReference>
<dbReference type="SMART" id="SM00360">
    <property type="entry name" value="RRM"/>
    <property type="match status" value="1"/>
</dbReference>
<feature type="compositionally biased region" description="Acidic residues" evidence="3">
    <location>
        <begin position="270"/>
        <end position="282"/>
    </location>
</feature>
<feature type="region of interest" description="Disordered" evidence="3">
    <location>
        <begin position="1"/>
        <end position="22"/>
    </location>
</feature>
<feature type="compositionally biased region" description="Low complexity" evidence="3">
    <location>
        <begin position="11"/>
        <end position="22"/>
    </location>
</feature>
<feature type="compositionally biased region" description="Gly residues" evidence="3">
    <location>
        <begin position="168"/>
        <end position="180"/>
    </location>
</feature>
<feature type="domain" description="RRM" evidence="4">
    <location>
        <begin position="36"/>
        <end position="114"/>
    </location>
</feature>
<evidence type="ECO:0000313" key="6">
    <source>
        <dbReference type="Proteomes" id="UP000751190"/>
    </source>
</evidence>
<feature type="compositionally biased region" description="Polar residues" evidence="3">
    <location>
        <begin position="1"/>
        <end position="10"/>
    </location>
</feature>
<reference evidence="5" key="1">
    <citation type="submission" date="2021-05" db="EMBL/GenBank/DDBJ databases">
        <title>The genome of the haptophyte Pavlova lutheri (Diacronema luteri, Pavlovales) - a model for lipid biosynthesis in eukaryotic algae.</title>
        <authorList>
            <person name="Hulatt C.J."/>
            <person name="Posewitz M.C."/>
        </authorList>
    </citation>
    <scope>NUCLEOTIDE SEQUENCE</scope>
    <source>
        <strain evidence="5">NIVA-4/92</strain>
    </source>
</reference>
<dbReference type="SUPFAM" id="SSF54928">
    <property type="entry name" value="RNA-binding domain, RBD"/>
    <property type="match status" value="1"/>
</dbReference>
<evidence type="ECO:0000256" key="2">
    <source>
        <dbReference type="PROSITE-ProRule" id="PRU00176"/>
    </source>
</evidence>
<gene>
    <name evidence="5" type="ORF">KFE25_013051</name>
</gene>
<dbReference type="GO" id="GO:0003723">
    <property type="term" value="F:RNA binding"/>
    <property type="evidence" value="ECO:0007669"/>
    <property type="project" value="UniProtKB-UniRule"/>
</dbReference>
<comment type="caution">
    <text evidence="5">The sequence shown here is derived from an EMBL/GenBank/DDBJ whole genome shotgun (WGS) entry which is preliminary data.</text>
</comment>